<comment type="pathway">
    <text evidence="2">Secondary metabolite biosynthesis.</text>
</comment>
<dbReference type="GO" id="GO:0020037">
    <property type="term" value="F:heme binding"/>
    <property type="evidence" value="ECO:0007669"/>
    <property type="project" value="InterPro"/>
</dbReference>
<accession>A0A164PH03</accession>
<dbReference type="InterPro" id="IPR050364">
    <property type="entry name" value="Cytochrome_P450_fung"/>
</dbReference>
<evidence type="ECO:0000256" key="3">
    <source>
        <dbReference type="ARBA" id="ARBA00010617"/>
    </source>
</evidence>
<dbReference type="Pfam" id="PF00067">
    <property type="entry name" value="p450"/>
    <property type="match status" value="1"/>
</dbReference>
<evidence type="ECO:0000256" key="4">
    <source>
        <dbReference type="ARBA" id="ARBA00022617"/>
    </source>
</evidence>
<evidence type="ECO:0000313" key="10">
    <source>
        <dbReference type="EMBL" id="KZS88718.1"/>
    </source>
</evidence>
<dbReference type="AlphaFoldDB" id="A0A164PH03"/>
<evidence type="ECO:0000313" key="11">
    <source>
        <dbReference type="Proteomes" id="UP000076722"/>
    </source>
</evidence>
<dbReference type="PANTHER" id="PTHR46300:SF7">
    <property type="entry name" value="P450, PUTATIVE (EUROFUNG)-RELATED"/>
    <property type="match status" value="1"/>
</dbReference>
<dbReference type="CDD" id="cd11065">
    <property type="entry name" value="CYP64-like"/>
    <property type="match status" value="1"/>
</dbReference>
<dbReference type="PRINTS" id="PR00385">
    <property type="entry name" value="P450"/>
</dbReference>
<gene>
    <name evidence="10" type="ORF">SISNIDRAFT_445692</name>
</gene>
<evidence type="ECO:0000256" key="6">
    <source>
        <dbReference type="ARBA" id="ARBA00023002"/>
    </source>
</evidence>
<evidence type="ECO:0000256" key="5">
    <source>
        <dbReference type="ARBA" id="ARBA00022723"/>
    </source>
</evidence>
<comment type="similarity">
    <text evidence="3">Belongs to the cytochrome P450 family.</text>
</comment>
<evidence type="ECO:0000256" key="8">
    <source>
        <dbReference type="ARBA" id="ARBA00023033"/>
    </source>
</evidence>
<evidence type="ECO:0000256" key="2">
    <source>
        <dbReference type="ARBA" id="ARBA00005179"/>
    </source>
</evidence>
<dbReference type="EMBL" id="KV419434">
    <property type="protein sequence ID" value="KZS88718.1"/>
    <property type="molecule type" value="Genomic_DNA"/>
</dbReference>
<dbReference type="Proteomes" id="UP000076722">
    <property type="component" value="Unassembled WGS sequence"/>
</dbReference>
<dbReference type="GO" id="GO:0004497">
    <property type="term" value="F:monooxygenase activity"/>
    <property type="evidence" value="ECO:0007669"/>
    <property type="project" value="UniProtKB-KW"/>
</dbReference>
<protein>
    <submittedName>
        <fullName evidence="10">Cytochrome P450</fullName>
    </submittedName>
</protein>
<dbReference type="PRINTS" id="PR00463">
    <property type="entry name" value="EP450I"/>
</dbReference>
<keyword evidence="8" id="KW-0503">Monooxygenase</keyword>
<reference evidence="10 11" key="1">
    <citation type="journal article" date="2016" name="Mol. Biol. Evol.">
        <title>Comparative Genomics of Early-Diverging Mushroom-Forming Fungi Provides Insights into the Origins of Lignocellulose Decay Capabilities.</title>
        <authorList>
            <person name="Nagy L.G."/>
            <person name="Riley R."/>
            <person name="Tritt A."/>
            <person name="Adam C."/>
            <person name="Daum C."/>
            <person name="Floudas D."/>
            <person name="Sun H."/>
            <person name="Yadav J.S."/>
            <person name="Pangilinan J."/>
            <person name="Larsson K.H."/>
            <person name="Matsuura K."/>
            <person name="Barry K."/>
            <person name="Labutti K."/>
            <person name="Kuo R."/>
            <person name="Ohm R.A."/>
            <person name="Bhattacharya S.S."/>
            <person name="Shirouzu T."/>
            <person name="Yoshinaga Y."/>
            <person name="Martin F.M."/>
            <person name="Grigoriev I.V."/>
            <person name="Hibbett D.S."/>
        </authorList>
    </citation>
    <scope>NUCLEOTIDE SEQUENCE [LARGE SCALE GENOMIC DNA]</scope>
    <source>
        <strain evidence="10 11">HHB9708</strain>
    </source>
</reference>
<dbReference type="InterPro" id="IPR002401">
    <property type="entry name" value="Cyt_P450_E_grp-I"/>
</dbReference>
<keyword evidence="5 9" id="KW-0479">Metal-binding</keyword>
<dbReference type="GO" id="GO:0016705">
    <property type="term" value="F:oxidoreductase activity, acting on paired donors, with incorporation or reduction of molecular oxygen"/>
    <property type="evidence" value="ECO:0007669"/>
    <property type="project" value="InterPro"/>
</dbReference>
<name>A0A164PH03_9AGAM</name>
<evidence type="ECO:0000256" key="1">
    <source>
        <dbReference type="ARBA" id="ARBA00001971"/>
    </source>
</evidence>
<dbReference type="InterPro" id="IPR036396">
    <property type="entry name" value="Cyt_P450_sf"/>
</dbReference>
<keyword evidence="6" id="KW-0560">Oxidoreductase</keyword>
<keyword evidence="11" id="KW-1185">Reference proteome</keyword>
<dbReference type="STRING" id="1314777.A0A164PH03"/>
<keyword evidence="7 9" id="KW-0408">Iron</keyword>
<dbReference type="SUPFAM" id="SSF48264">
    <property type="entry name" value="Cytochrome P450"/>
    <property type="match status" value="1"/>
</dbReference>
<dbReference type="InterPro" id="IPR001128">
    <property type="entry name" value="Cyt_P450"/>
</dbReference>
<organism evidence="10 11">
    <name type="scientific">Sistotremastrum niveocremeum HHB9708</name>
    <dbReference type="NCBI Taxonomy" id="1314777"/>
    <lineage>
        <taxon>Eukaryota</taxon>
        <taxon>Fungi</taxon>
        <taxon>Dikarya</taxon>
        <taxon>Basidiomycota</taxon>
        <taxon>Agaricomycotina</taxon>
        <taxon>Agaricomycetes</taxon>
        <taxon>Sistotremastrales</taxon>
        <taxon>Sistotremastraceae</taxon>
        <taxon>Sertulicium</taxon>
        <taxon>Sertulicium niveocremeum</taxon>
    </lineage>
</organism>
<sequence length="510" mass="57943">MTLQDVLAAFLFAIAIWCTSYIRKQHRLPPGPNKINLFRTRFKAPQVSAENPLWKQYAELSKLYGPVVYLGLGKAPFIVINSAKSAVDLLNKRSRIYSDRQMTVMNSELTHRGQTVFLCSTSNPRLVQYQKMFREEMGVNSVHKHCKTQEQEAKSFLRNTLNDPQYYVQHLKTVAGSIIMKVTYGYTVEPHNDPMIQLVRDWLATISLKALPGYWLVDSYPILKYVPPWFPGTEFHQWASEQNTLLEKMISTPFEWTRRQMQHTDPTTINSFVASRLLAKPDGSNDAYDDVIRYGAAAMYVGGVDTAVSVLEAFILAMVLHPEVQRRAQEEIDQIVGPSRLPEIKDRPNMPYLNAVLTEVMRWSPIAPLGNTHRLTEDDVYDGMFIPAGTCIIPNIAAMLHDENRYPEPKKFNPERFLASDEKEPQDDPRIFIYGFGRRICPGRHFAESSSFALASGLLATFNILKAVDGEGNEITPLVEYENSFVSHPKTFPCRFVPKSEAAAQLLTDS</sequence>
<dbReference type="OrthoDB" id="2789670at2759"/>
<keyword evidence="4 9" id="KW-0349">Heme</keyword>
<comment type="cofactor">
    <cofactor evidence="1 9">
        <name>heme</name>
        <dbReference type="ChEBI" id="CHEBI:30413"/>
    </cofactor>
</comment>
<proteinExistence type="inferred from homology"/>
<dbReference type="GO" id="GO:0005506">
    <property type="term" value="F:iron ion binding"/>
    <property type="evidence" value="ECO:0007669"/>
    <property type="project" value="InterPro"/>
</dbReference>
<dbReference type="Gene3D" id="1.10.630.10">
    <property type="entry name" value="Cytochrome P450"/>
    <property type="match status" value="1"/>
</dbReference>
<dbReference type="PANTHER" id="PTHR46300">
    <property type="entry name" value="P450, PUTATIVE (EUROFUNG)-RELATED-RELATED"/>
    <property type="match status" value="1"/>
</dbReference>
<evidence type="ECO:0000256" key="7">
    <source>
        <dbReference type="ARBA" id="ARBA00023004"/>
    </source>
</evidence>
<feature type="binding site" description="axial binding residue" evidence="9">
    <location>
        <position position="441"/>
    </location>
    <ligand>
        <name>heme</name>
        <dbReference type="ChEBI" id="CHEBI:30413"/>
    </ligand>
    <ligandPart>
        <name>Fe</name>
        <dbReference type="ChEBI" id="CHEBI:18248"/>
    </ligandPart>
</feature>
<evidence type="ECO:0000256" key="9">
    <source>
        <dbReference type="PIRSR" id="PIRSR602401-1"/>
    </source>
</evidence>